<organism evidence="2">
    <name type="scientific">uncultured prokaryote</name>
    <dbReference type="NCBI Taxonomy" id="198431"/>
    <lineage>
        <taxon>unclassified sequences</taxon>
        <taxon>environmental samples</taxon>
    </lineage>
</organism>
<proteinExistence type="predicted"/>
<reference evidence="2" key="1">
    <citation type="submission" date="2015-06" db="EMBL/GenBank/DDBJ databases">
        <authorList>
            <person name="Joergensen T."/>
        </authorList>
    </citation>
    <scope>NUCLEOTIDE SEQUENCE</scope>
    <source>
        <plasmid evidence="2">pRGRH0435</plasmid>
    </source>
</reference>
<dbReference type="EMBL" id="LN853079">
    <property type="protein sequence ID" value="CRY95004.1"/>
    <property type="molecule type" value="Genomic_DNA"/>
</dbReference>
<feature type="region of interest" description="Disordered" evidence="1">
    <location>
        <begin position="1"/>
        <end position="39"/>
    </location>
</feature>
<reference evidence="2" key="2">
    <citation type="submission" date="2015-07" db="EMBL/GenBank/DDBJ databases">
        <title>Plasmids, circular viruses and viroids from rat gut.</title>
        <authorList>
            <person name="Jorgensen T.J."/>
            <person name="Hansen M.A."/>
            <person name="Xu Z."/>
            <person name="Tabak M.A."/>
            <person name="Sorensen S.J."/>
            <person name="Hansen L.H."/>
        </authorList>
    </citation>
    <scope>NUCLEOTIDE SEQUENCE</scope>
    <source>
        <plasmid evidence="2">pRGRH0435</plasmid>
    </source>
</reference>
<protein>
    <recommendedName>
        <fullName evidence="3">Replication protein</fullName>
    </recommendedName>
</protein>
<evidence type="ECO:0000313" key="2">
    <source>
        <dbReference type="EMBL" id="CRY95004.1"/>
    </source>
</evidence>
<accession>A0A0H5Q0R7</accession>
<name>A0A0H5Q0R7_9ZZZZ</name>
<evidence type="ECO:0008006" key="3">
    <source>
        <dbReference type="Google" id="ProtNLM"/>
    </source>
</evidence>
<geneLocation type="plasmid" evidence="2">
    <name>pRGRH0435</name>
</geneLocation>
<sequence length="426" mass="47715">MDGPPESRTPPEPASSEGAKTEVPGGVSSEKGTTTPVDVRKRERFRLHTIARSVLRRDAAKRKPGEFPGKVHRTIDCTWARIGDVSLVKPAGRDSYHYKGLATCGVLWSCPICASKIQERRRVEVAAAVVWAESRGKQACMVSYTFPHRGGDALSDLLHAQQKALAWMRGSRAYKSIMESLGFDGRIRALEVTHGDNGWHPHTHELLFLDCLPGESVRDALASLWLKACRKYGLFVDGRDVEYNFMRYSVDITASSQAAAKYLAKLDDQNKWTLSHELTKSASKQGRRNGRHPFQLLQEKATEHLFLEYVWGMKGQRQLIWSRGLKDAVGIKEQTDEEIAAVETEVADDQIGIGARAWHFVRSNDARYELLRAAELAGRDGVARFFELLGVTEDDEQRTGDFVGRSRRFGSAHDPYAYRCRRAAAA</sequence>
<evidence type="ECO:0000256" key="1">
    <source>
        <dbReference type="SAM" id="MobiDB-lite"/>
    </source>
</evidence>
<keyword evidence="2" id="KW-0614">Plasmid</keyword>
<dbReference type="AlphaFoldDB" id="A0A0H5Q0R7"/>